<keyword evidence="6" id="KW-0862">Zinc</keyword>
<dbReference type="EC" id="5.3.1.8" evidence="4"/>
<dbReference type="PANTHER" id="PTHR10309:SF0">
    <property type="entry name" value="MANNOSE-6-PHOSPHATE ISOMERASE"/>
    <property type="match status" value="1"/>
</dbReference>
<feature type="compositionally biased region" description="Low complexity" evidence="8">
    <location>
        <begin position="47"/>
        <end position="57"/>
    </location>
</feature>
<feature type="domain" description="Phosphomannose isomerase type I catalytic" evidence="9">
    <location>
        <begin position="131"/>
        <end position="263"/>
    </location>
</feature>
<name>A0A243R8D4_9ACTN</name>
<dbReference type="Pfam" id="PF20511">
    <property type="entry name" value="PMI_typeI_cat"/>
    <property type="match status" value="1"/>
</dbReference>
<evidence type="ECO:0000256" key="2">
    <source>
        <dbReference type="ARBA" id="ARBA00001947"/>
    </source>
</evidence>
<evidence type="ECO:0000256" key="3">
    <source>
        <dbReference type="ARBA" id="ARBA00010772"/>
    </source>
</evidence>
<evidence type="ECO:0000259" key="9">
    <source>
        <dbReference type="Pfam" id="PF20511"/>
    </source>
</evidence>
<dbReference type="GO" id="GO:0005975">
    <property type="term" value="P:carbohydrate metabolic process"/>
    <property type="evidence" value="ECO:0007669"/>
    <property type="project" value="InterPro"/>
</dbReference>
<dbReference type="AlphaFoldDB" id="A0A243R8D4"/>
<comment type="caution">
    <text evidence="10">The sequence shown here is derived from an EMBL/GenBank/DDBJ whole genome shotgun (WGS) entry which is preliminary data.</text>
</comment>
<dbReference type="NCBIfam" id="TIGR00218">
    <property type="entry name" value="manA"/>
    <property type="match status" value="1"/>
</dbReference>
<evidence type="ECO:0000256" key="8">
    <source>
        <dbReference type="SAM" id="MobiDB-lite"/>
    </source>
</evidence>
<feature type="compositionally biased region" description="Pro residues" evidence="8">
    <location>
        <begin position="32"/>
        <end position="46"/>
    </location>
</feature>
<keyword evidence="5" id="KW-0479">Metal-binding</keyword>
<dbReference type="EMBL" id="NGFP01000249">
    <property type="protein sequence ID" value="OUC90852.1"/>
    <property type="molecule type" value="Genomic_DNA"/>
</dbReference>
<evidence type="ECO:0000256" key="4">
    <source>
        <dbReference type="ARBA" id="ARBA00011956"/>
    </source>
</evidence>
<protein>
    <recommendedName>
        <fullName evidence="4">mannose-6-phosphate isomerase</fullName>
        <ecNumber evidence="4">5.3.1.8</ecNumber>
    </recommendedName>
</protein>
<dbReference type="Gene3D" id="2.60.120.10">
    <property type="entry name" value="Jelly Rolls"/>
    <property type="match status" value="2"/>
</dbReference>
<dbReference type="CDD" id="cd07011">
    <property type="entry name" value="cupin_PMI_type_I_N"/>
    <property type="match status" value="1"/>
</dbReference>
<comment type="cofactor">
    <cofactor evidence="2">
        <name>Zn(2+)</name>
        <dbReference type="ChEBI" id="CHEBI:29105"/>
    </cofactor>
</comment>
<dbReference type="GO" id="GO:0004476">
    <property type="term" value="F:mannose-6-phosphate isomerase activity"/>
    <property type="evidence" value="ECO:0007669"/>
    <property type="project" value="UniProtKB-EC"/>
</dbReference>
<evidence type="ECO:0000256" key="6">
    <source>
        <dbReference type="ARBA" id="ARBA00022833"/>
    </source>
</evidence>
<evidence type="ECO:0000313" key="11">
    <source>
        <dbReference type="Proteomes" id="UP000194761"/>
    </source>
</evidence>
<dbReference type="InterPro" id="IPR014710">
    <property type="entry name" value="RmlC-like_jellyroll"/>
</dbReference>
<dbReference type="InterPro" id="IPR011051">
    <property type="entry name" value="RmlC_Cupin_sf"/>
</dbReference>
<dbReference type="InterPro" id="IPR001250">
    <property type="entry name" value="Man6P_Isoase-1"/>
</dbReference>
<dbReference type="PRINTS" id="PR00714">
    <property type="entry name" value="MAN6PISMRASE"/>
</dbReference>
<dbReference type="PANTHER" id="PTHR10309">
    <property type="entry name" value="MANNOSE-6-PHOSPHATE ISOMERASE"/>
    <property type="match status" value="1"/>
</dbReference>
<evidence type="ECO:0000313" key="10">
    <source>
        <dbReference type="EMBL" id="OUC90852.1"/>
    </source>
</evidence>
<dbReference type="GO" id="GO:0005829">
    <property type="term" value="C:cytosol"/>
    <property type="evidence" value="ECO:0007669"/>
    <property type="project" value="TreeGrafter"/>
</dbReference>
<feature type="region of interest" description="Disordered" evidence="8">
    <location>
        <begin position="108"/>
        <end position="127"/>
    </location>
</feature>
<gene>
    <name evidence="10" type="ORF">CA984_35915</name>
</gene>
<dbReference type="InterPro" id="IPR016305">
    <property type="entry name" value="Mannose-6-P_Isomerase"/>
</dbReference>
<dbReference type="SUPFAM" id="SSF51182">
    <property type="entry name" value="RmlC-like cupins"/>
    <property type="match status" value="1"/>
</dbReference>
<keyword evidence="7 10" id="KW-0413">Isomerase</keyword>
<dbReference type="GO" id="GO:0008270">
    <property type="term" value="F:zinc ion binding"/>
    <property type="evidence" value="ECO:0007669"/>
    <property type="project" value="InterPro"/>
</dbReference>
<reference evidence="10 11" key="1">
    <citation type="submission" date="2017-05" db="EMBL/GenBank/DDBJ databases">
        <title>Biotechnological potential of actinobacteria isolated from South African environments.</title>
        <authorList>
            <person name="Le Roes-Hill M."/>
            <person name="Prins A."/>
            <person name="Durrell K.A."/>
        </authorList>
    </citation>
    <scope>NUCLEOTIDE SEQUENCE [LARGE SCALE GENOMIC DNA]</scope>
    <source>
        <strain evidence="10">M26</strain>
    </source>
</reference>
<dbReference type="Gene3D" id="1.10.441.10">
    <property type="entry name" value="Phosphomannose Isomerase, domain 2"/>
    <property type="match status" value="1"/>
</dbReference>
<organism evidence="10 11">
    <name type="scientific">Streptosporangium minutum</name>
    <dbReference type="NCBI Taxonomy" id="569862"/>
    <lineage>
        <taxon>Bacteria</taxon>
        <taxon>Bacillati</taxon>
        <taxon>Actinomycetota</taxon>
        <taxon>Actinomycetes</taxon>
        <taxon>Streptosporangiales</taxon>
        <taxon>Streptosporangiaceae</taxon>
        <taxon>Streptosporangium</taxon>
    </lineage>
</organism>
<accession>A0A243R8D4</accession>
<dbReference type="Proteomes" id="UP000194761">
    <property type="component" value="Unassembled WGS sequence"/>
</dbReference>
<keyword evidence="11" id="KW-1185">Reference proteome</keyword>
<evidence type="ECO:0000256" key="5">
    <source>
        <dbReference type="ARBA" id="ARBA00022723"/>
    </source>
</evidence>
<evidence type="ECO:0000256" key="1">
    <source>
        <dbReference type="ARBA" id="ARBA00000757"/>
    </source>
</evidence>
<comment type="catalytic activity">
    <reaction evidence="1">
        <text>D-mannose 6-phosphate = D-fructose 6-phosphate</text>
        <dbReference type="Rhea" id="RHEA:12356"/>
        <dbReference type="ChEBI" id="CHEBI:58735"/>
        <dbReference type="ChEBI" id="CHEBI:61527"/>
        <dbReference type="EC" id="5.3.1.8"/>
    </reaction>
</comment>
<feature type="region of interest" description="Disordered" evidence="8">
    <location>
        <begin position="1"/>
        <end position="101"/>
    </location>
</feature>
<proteinExistence type="inferred from homology"/>
<evidence type="ECO:0000256" key="7">
    <source>
        <dbReference type="ARBA" id="ARBA00023235"/>
    </source>
</evidence>
<sequence length="489" mass="51815">MPPVVAGSAPPSPNRSTCRPREHSNSTCAAPPWAPPPASPSRPAPATPGVSPPGGTTTPPPRPRSRPTCSLSCRALPRTWPTSAPSSPGPVPAPSTLTTSAPNDHRARVAHEAVPAPSSPTSDPGVAVHLLDNPVKNYPWGSHTDIATLTERPDPTLDPEAEMWLGAHPAGPSTLAGTGHSLAELIAADPLAALGADVLGRYGRRLPYLMKVISVARPLSLQVHPNAEQAADGHSRGMYDDPWPKPELICALTPFTALAGFRPPEQAAMLLDRLGMAELTEVSALLRAGAVREGFDLLLQRRQITDRAVWAASAVHHPDYALIARLARQYPGDPACLAPLLLRRHELHPGQALFLGAGVLHCYLKGFGVEIMGSSDNVVRAGLTGKPVDRAELLRITDPDALPLRVLPAATGEYETPSPEFRLRRIRHGTGWRLRGTAPRILLCTTGTASVDHVQLRQGQSLFIPATHSPPTLGVDGEVFCAEPGTHAS</sequence>
<dbReference type="InterPro" id="IPR046457">
    <property type="entry name" value="PMI_typeI_cat"/>
</dbReference>
<dbReference type="GO" id="GO:0009298">
    <property type="term" value="P:GDP-mannose biosynthetic process"/>
    <property type="evidence" value="ECO:0007669"/>
    <property type="project" value="InterPro"/>
</dbReference>
<comment type="similarity">
    <text evidence="3">Belongs to the mannose-6-phosphate isomerase type 1 family.</text>
</comment>